<proteinExistence type="predicted"/>
<dbReference type="InterPro" id="IPR045851">
    <property type="entry name" value="AMP-bd_C_sf"/>
</dbReference>
<dbReference type="InterPro" id="IPR042099">
    <property type="entry name" value="ANL_N_sf"/>
</dbReference>
<dbReference type="Gene3D" id="3.30.300.30">
    <property type="match status" value="1"/>
</dbReference>
<name>A0A507ADQ6_9PEZI</name>
<dbReference type="OrthoDB" id="6509636at2759"/>
<dbReference type="Proteomes" id="UP000319257">
    <property type="component" value="Unassembled WGS sequence"/>
</dbReference>
<protein>
    <recommendedName>
        <fullName evidence="6">4-coumarate-CoA ligase</fullName>
    </recommendedName>
</protein>
<evidence type="ECO:0000313" key="5">
    <source>
        <dbReference type="Proteomes" id="UP000319257"/>
    </source>
</evidence>
<dbReference type="AlphaFoldDB" id="A0A507ADQ6"/>
<comment type="caution">
    <text evidence="4">The sequence shown here is derived from an EMBL/GenBank/DDBJ whole genome shotgun (WGS) entry which is preliminary data.</text>
</comment>
<dbReference type="SUPFAM" id="SSF56801">
    <property type="entry name" value="Acetyl-CoA synthetase-like"/>
    <property type="match status" value="1"/>
</dbReference>
<dbReference type="GeneID" id="41978256"/>
<evidence type="ECO:0008006" key="6">
    <source>
        <dbReference type="Google" id="ProtNLM"/>
    </source>
</evidence>
<dbReference type="PROSITE" id="PS00455">
    <property type="entry name" value="AMP_BINDING"/>
    <property type="match status" value="1"/>
</dbReference>
<dbReference type="InterPro" id="IPR020845">
    <property type="entry name" value="AMP-binding_CS"/>
</dbReference>
<dbReference type="Pfam" id="PF00501">
    <property type="entry name" value="AMP-binding"/>
    <property type="match status" value="1"/>
</dbReference>
<keyword evidence="5" id="KW-1185">Reference proteome</keyword>
<dbReference type="RefSeq" id="XP_030988926.1">
    <property type="nucleotide sequence ID" value="XM_031133468.1"/>
</dbReference>
<dbReference type="InterPro" id="IPR025110">
    <property type="entry name" value="AMP-bd_C"/>
</dbReference>
<accession>A0A507ADQ6</accession>
<feature type="region of interest" description="Disordered" evidence="1">
    <location>
        <begin position="539"/>
        <end position="560"/>
    </location>
</feature>
<feature type="domain" description="AMP-binding enzyme C-terminal" evidence="3">
    <location>
        <begin position="455"/>
        <end position="532"/>
    </location>
</feature>
<dbReference type="EMBL" id="SKBQ01000092">
    <property type="protein sequence ID" value="TPX07215.1"/>
    <property type="molecule type" value="Genomic_DNA"/>
</dbReference>
<evidence type="ECO:0000313" key="4">
    <source>
        <dbReference type="EMBL" id="TPX07215.1"/>
    </source>
</evidence>
<dbReference type="PANTHER" id="PTHR24096:SF194">
    <property type="entry name" value="AMP-DEPENDENT SYNTHETASE_LIGASE DOMAIN-CONTAINING PROTEIN"/>
    <property type="match status" value="1"/>
</dbReference>
<dbReference type="Gene3D" id="3.40.50.12780">
    <property type="entry name" value="N-terminal domain of ligase-like"/>
    <property type="match status" value="1"/>
</dbReference>
<evidence type="ECO:0000259" key="3">
    <source>
        <dbReference type="Pfam" id="PF13193"/>
    </source>
</evidence>
<reference evidence="4 5" key="1">
    <citation type="submission" date="2019-06" db="EMBL/GenBank/DDBJ databases">
        <title>Draft genome sequence of the filamentous fungus Phialemoniopsis curvata isolated from diesel fuel.</title>
        <authorList>
            <person name="Varaljay V.A."/>
            <person name="Lyon W.J."/>
            <person name="Crouch A.L."/>
            <person name="Drake C.E."/>
            <person name="Hollomon J.M."/>
            <person name="Nadeau L.J."/>
            <person name="Nunn H.S."/>
            <person name="Stevenson B.S."/>
            <person name="Bojanowski C.L."/>
            <person name="Crookes-Goodson W.J."/>
        </authorList>
    </citation>
    <scope>NUCLEOTIDE SEQUENCE [LARGE SCALE GENOMIC DNA]</scope>
    <source>
        <strain evidence="4 5">D216</strain>
    </source>
</reference>
<gene>
    <name evidence="4" type="ORF">E0L32_010809</name>
</gene>
<dbReference type="GO" id="GO:0016405">
    <property type="term" value="F:CoA-ligase activity"/>
    <property type="evidence" value="ECO:0007669"/>
    <property type="project" value="TreeGrafter"/>
</dbReference>
<dbReference type="InParanoid" id="A0A507ADQ6"/>
<dbReference type="STRING" id="1093900.A0A507ADQ6"/>
<sequence length="560" mass="62346">MPIKSPYPWMDLPEVNILSHIFPENQKPDEDPIWIDSKNPENSLSPAQALPWIKRLTFGLQRLGLERGDVAMIHTPNHIFVPVAYLGIVAGGFVFSGANPGYTVSEVVHQLKNTGAKCILVHPKLVETTLKAARIAGVPESRIFQFSDSEAAPAQHGGVRDWRAMIGTEADAATYRWPELTPAEARATVATINYSSGTTGLPKGVCVSHANIIANLEQTIVMRYAHKPYPVGRRPAERWVGFLPLYHAYGQLYVMLMSVRLRAPVYIMTEFRYDEFLAAIGRYRITSLQAAPPILVMLSKRPETARYDLSSLRDVLCGGAPLSRELQNECQKRFDVQINQGWGMTEVTCGALHVPGGVRDLSGSVGRLDPNCEAKLVDEQGKEVPAGQPGELCVRGPQNCLGYWRNEAATRELFDEEGYLRSGDIAVANEDGYFWIVDRKKELIKVNALQVAPAELEGVLLEHEHIADAACVGITVHGEEYPRAYVVPHEASRGKVTEEHIHQYMEERVAKHKRLAGGIVFIDEVPKLASGKIQRKTMREWSKRDAAEIEKQGKKPRPRL</sequence>
<organism evidence="4 5">
    <name type="scientific">Thyridium curvatum</name>
    <dbReference type="NCBI Taxonomy" id="1093900"/>
    <lineage>
        <taxon>Eukaryota</taxon>
        <taxon>Fungi</taxon>
        <taxon>Dikarya</taxon>
        <taxon>Ascomycota</taxon>
        <taxon>Pezizomycotina</taxon>
        <taxon>Sordariomycetes</taxon>
        <taxon>Sordariomycetidae</taxon>
        <taxon>Thyridiales</taxon>
        <taxon>Thyridiaceae</taxon>
        <taxon>Thyridium</taxon>
    </lineage>
</organism>
<feature type="compositionally biased region" description="Basic and acidic residues" evidence="1">
    <location>
        <begin position="539"/>
        <end position="553"/>
    </location>
</feature>
<evidence type="ECO:0000259" key="2">
    <source>
        <dbReference type="Pfam" id="PF00501"/>
    </source>
</evidence>
<dbReference type="Pfam" id="PF13193">
    <property type="entry name" value="AMP-binding_C"/>
    <property type="match status" value="1"/>
</dbReference>
<dbReference type="CDD" id="cd05911">
    <property type="entry name" value="Firefly_Luc_like"/>
    <property type="match status" value="1"/>
</dbReference>
<evidence type="ECO:0000256" key="1">
    <source>
        <dbReference type="SAM" id="MobiDB-lite"/>
    </source>
</evidence>
<dbReference type="InterPro" id="IPR000873">
    <property type="entry name" value="AMP-dep_synth/lig_dom"/>
</dbReference>
<feature type="domain" description="AMP-dependent synthetase/ligase" evidence="2">
    <location>
        <begin position="32"/>
        <end position="404"/>
    </location>
</feature>
<dbReference type="PANTHER" id="PTHR24096">
    <property type="entry name" value="LONG-CHAIN-FATTY-ACID--COA LIGASE"/>
    <property type="match status" value="1"/>
</dbReference>